<keyword evidence="2" id="KW-1185">Reference proteome</keyword>
<reference evidence="2" key="1">
    <citation type="journal article" date="2019" name="Int. J. Syst. Evol. Microbiol.">
        <title>The Global Catalogue of Microorganisms (GCM) 10K type strain sequencing project: providing services to taxonomists for standard genome sequencing and annotation.</title>
        <authorList>
            <consortium name="The Broad Institute Genomics Platform"/>
            <consortium name="The Broad Institute Genome Sequencing Center for Infectious Disease"/>
            <person name="Wu L."/>
            <person name="Ma J."/>
        </authorList>
    </citation>
    <scope>NUCLEOTIDE SEQUENCE [LARGE SCALE GENOMIC DNA]</scope>
    <source>
        <strain evidence="2">CGMCC 4.7638</strain>
    </source>
</reference>
<proteinExistence type="predicted"/>
<accession>A0ABW5HS16</accession>
<gene>
    <name evidence="1" type="ORF">ACFSUT_05015</name>
</gene>
<organism evidence="1 2">
    <name type="scientific">Amycolatopsis albidoflavus</name>
    <dbReference type="NCBI Taxonomy" id="102226"/>
    <lineage>
        <taxon>Bacteria</taxon>
        <taxon>Bacillati</taxon>
        <taxon>Actinomycetota</taxon>
        <taxon>Actinomycetes</taxon>
        <taxon>Pseudonocardiales</taxon>
        <taxon>Pseudonocardiaceae</taxon>
        <taxon>Amycolatopsis</taxon>
    </lineage>
</organism>
<dbReference type="EMBL" id="JBHUKQ010000004">
    <property type="protein sequence ID" value="MFD2479623.1"/>
    <property type="molecule type" value="Genomic_DNA"/>
</dbReference>
<name>A0ABW5HS16_9PSEU</name>
<dbReference type="Proteomes" id="UP001597542">
    <property type="component" value="Unassembled WGS sequence"/>
</dbReference>
<evidence type="ECO:0000313" key="1">
    <source>
        <dbReference type="EMBL" id="MFD2479623.1"/>
    </source>
</evidence>
<protein>
    <submittedName>
        <fullName evidence="1">Uncharacterized protein</fullName>
    </submittedName>
</protein>
<dbReference type="RefSeq" id="WP_344277750.1">
    <property type="nucleotide sequence ID" value="NZ_BAAAHV010000013.1"/>
</dbReference>
<comment type="caution">
    <text evidence="1">The sequence shown here is derived from an EMBL/GenBank/DDBJ whole genome shotgun (WGS) entry which is preliminary data.</text>
</comment>
<evidence type="ECO:0000313" key="2">
    <source>
        <dbReference type="Proteomes" id="UP001597542"/>
    </source>
</evidence>
<sequence length="43" mass="4361">MAHVSADTTALYEHTDDHLSTDPAHLVAAATFAAPGGPDGATR</sequence>